<protein>
    <submittedName>
        <fullName evidence="1">Uncharacterized protein</fullName>
    </submittedName>
</protein>
<reference evidence="1" key="1">
    <citation type="journal article" date="2020" name="Stud. Mycol.">
        <title>101 Dothideomycetes genomes: a test case for predicting lifestyles and emergence of pathogens.</title>
        <authorList>
            <person name="Haridas S."/>
            <person name="Albert R."/>
            <person name="Binder M."/>
            <person name="Bloem J."/>
            <person name="Labutti K."/>
            <person name="Salamov A."/>
            <person name="Andreopoulos B."/>
            <person name="Baker S."/>
            <person name="Barry K."/>
            <person name="Bills G."/>
            <person name="Bluhm B."/>
            <person name="Cannon C."/>
            <person name="Castanera R."/>
            <person name="Culley D."/>
            <person name="Daum C."/>
            <person name="Ezra D."/>
            <person name="Gonzalez J."/>
            <person name="Henrissat B."/>
            <person name="Kuo A."/>
            <person name="Liang C."/>
            <person name="Lipzen A."/>
            <person name="Lutzoni F."/>
            <person name="Magnuson J."/>
            <person name="Mondo S."/>
            <person name="Nolan M."/>
            <person name="Ohm R."/>
            <person name="Pangilinan J."/>
            <person name="Park H.-J."/>
            <person name="Ramirez L."/>
            <person name="Alfaro M."/>
            <person name="Sun H."/>
            <person name="Tritt A."/>
            <person name="Yoshinaga Y."/>
            <person name="Zwiers L.-H."/>
            <person name="Turgeon B."/>
            <person name="Goodwin S."/>
            <person name="Spatafora J."/>
            <person name="Crous P."/>
            <person name="Grigoriev I."/>
        </authorList>
    </citation>
    <scope>NUCLEOTIDE SEQUENCE</scope>
    <source>
        <strain evidence="1">CBS 690.94</strain>
    </source>
</reference>
<keyword evidence="2" id="KW-1185">Reference proteome</keyword>
<name>A0A9P4PSF2_9PLEO</name>
<accession>A0A9P4PSF2</accession>
<comment type="caution">
    <text evidence="1">The sequence shown here is derived from an EMBL/GenBank/DDBJ whole genome shotgun (WGS) entry which is preliminary data.</text>
</comment>
<proteinExistence type="predicted"/>
<dbReference type="OrthoDB" id="5337308at2759"/>
<dbReference type="EMBL" id="MU001495">
    <property type="protein sequence ID" value="KAF2448498.1"/>
    <property type="molecule type" value="Genomic_DNA"/>
</dbReference>
<gene>
    <name evidence="1" type="ORF">P171DRAFT_518017</name>
</gene>
<evidence type="ECO:0000313" key="2">
    <source>
        <dbReference type="Proteomes" id="UP000799764"/>
    </source>
</evidence>
<sequence>MADEDFAKAVAKGARLLNLTRDISQGSSAASILQSPFTKYTDLTKHGYIEIKPEPVAIEPLSKCLQAFGVDEKLRSEGGMNVQMFHAHSQKDTVGDTEKTVSHAHFSQTVNRKEGVLIAVSNLKAYPAPVKKTPQLKYWSDVAYLQLLGPSATFPTPSTTLNLKYIIRHGVANSITQSMVGHILDIHDVGKPVWPGIELSMDTDEGKAILSTPNGWGVAYLLAQHKAQLGLKTVDKVTIFYTYELSSISKLPSLVFWLRDLEEASEEEG</sequence>
<evidence type="ECO:0000313" key="1">
    <source>
        <dbReference type="EMBL" id="KAF2448498.1"/>
    </source>
</evidence>
<organism evidence="1 2">
    <name type="scientific">Karstenula rhodostoma CBS 690.94</name>
    <dbReference type="NCBI Taxonomy" id="1392251"/>
    <lineage>
        <taxon>Eukaryota</taxon>
        <taxon>Fungi</taxon>
        <taxon>Dikarya</taxon>
        <taxon>Ascomycota</taxon>
        <taxon>Pezizomycotina</taxon>
        <taxon>Dothideomycetes</taxon>
        <taxon>Pleosporomycetidae</taxon>
        <taxon>Pleosporales</taxon>
        <taxon>Massarineae</taxon>
        <taxon>Didymosphaeriaceae</taxon>
        <taxon>Karstenula</taxon>
    </lineage>
</organism>
<dbReference type="AlphaFoldDB" id="A0A9P4PSF2"/>
<dbReference type="Proteomes" id="UP000799764">
    <property type="component" value="Unassembled WGS sequence"/>
</dbReference>